<gene>
    <name evidence="3" type="ORF">KQI42_12530</name>
</gene>
<proteinExistence type="inferred from homology"/>
<sequence length="78" mass="9053">MNLKDLIKRINELAHKSKTVGLTEEEKEEQNKLRQEYLSIFRGNMKNTLLNVKVVDEEGNDVTPEKLKSGQKQIKNNN</sequence>
<protein>
    <recommendedName>
        <fullName evidence="2">UPF0291 protein KQI42_12530</fullName>
    </recommendedName>
</protein>
<evidence type="ECO:0000313" key="3">
    <source>
        <dbReference type="EMBL" id="MBU5438845.1"/>
    </source>
</evidence>
<dbReference type="InterPro" id="IPR009242">
    <property type="entry name" value="DUF896"/>
</dbReference>
<dbReference type="Pfam" id="PF05979">
    <property type="entry name" value="DUF896"/>
    <property type="match status" value="1"/>
</dbReference>
<keyword evidence="1 2" id="KW-0963">Cytoplasm</keyword>
<dbReference type="PANTHER" id="PTHR37300:SF2">
    <property type="entry name" value="UPF0291 PROTEIN BC_1827"/>
    <property type="match status" value="1"/>
</dbReference>
<accession>A0ABS6E7E2</accession>
<comment type="caution">
    <text evidence="3">The sequence shown here is derived from an EMBL/GenBank/DDBJ whole genome shotgun (WGS) entry which is preliminary data.</text>
</comment>
<organism evidence="3 4">
    <name type="scientific">Tissierella simiarum</name>
    <dbReference type="NCBI Taxonomy" id="2841534"/>
    <lineage>
        <taxon>Bacteria</taxon>
        <taxon>Bacillati</taxon>
        <taxon>Bacillota</taxon>
        <taxon>Tissierellia</taxon>
        <taxon>Tissierellales</taxon>
        <taxon>Tissierellaceae</taxon>
        <taxon>Tissierella</taxon>
    </lineage>
</organism>
<comment type="subcellular location">
    <subcellularLocation>
        <location evidence="2">Cytoplasm</location>
    </subcellularLocation>
</comment>
<dbReference type="EMBL" id="JAHLPM010000010">
    <property type="protein sequence ID" value="MBU5438845.1"/>
    <property type="molecule type" value="Genomic_DNA"/>
</dbReference>
<dbReference type="Proteomes" id="UP000749471">
    <property type="component" value="Unassembled WGS sequence"/>
</dbReference>
<dbReference type="PANTHER" id="PTHR37300">
    <property type="entry name" value="UPF0291 PROTEIN CBO2609/CLC_2481"/>
    <property type="match status" value="1"/>
</dbReference>
<keyword evidence="4" id="KW-1185">Reference proteome</keyword>
<reference evidence="3 4" key="1">
    <citation type="submission" date="2021-06" db="EMBL/GenBank/DDBJ databases">
        <authorList>
            <person name="Sun Q."/>
            <person name="Li D."/>
        </authorList>
    </citation>
    <scope>NUCLEOTIDE SEQUENCE [LARGE SCALE GENOMIC DNA]</scope>
    <source>
        <strain evidence="3 4">MSJ-40</strain>
    </source>
</reference>
<evidence type="ECO:0000256" key="1">
    <source>
        <dbReference type="ARBA" id="ARBA00022490"/>
    </source>
</evidence>
<evidence type="ECO:0000256" key="2">
    <source>
        <dbReference type="HAMAP-Rule" id="MF_01103"/>
    </source>
</evidence>
<comment type="similarity">
    <text evidence="2">Belongs to the UPF0291 family.</text>
</comment>
<name>A0ABS6E7E2_9FIRM</name>
<dbReference type="HAMAP" id="MF_01103">
    <property type="entry name" value="UPF0291"/>
    <property type="match status" value="1"/>
</dbReference>
<evidence type="ECO:0000313" key="4">
    <source>
        <dbReference type="Proteomes" id="UP000749471"/>
    </source>
</evidence>